<proteinExistence type="predicted"/>
<reference evidence="2" key="2">
    <citation type="submission" date="2019-06" db="EMBL/GenBank/DDBJ databases">
        <title>Co-occurence of chitin degradation, pigmentation and bioactivity in marine Pseudoalteromonas.</title>
        <authorList>
            <person name="Sonnenschein E.C."/>
            <person name="Bech P.K."/>
        </authorList>
    </citation>
    <scope>NUCLEOTIDE SEQUENCE [LARGE SCALE GENOMIC DNA]</scope>
    <source>
        <strain evidence="2">S3790</strain>
    </source>
</reference>
<dbReference type="RefSeq" id="WP_138592779.1">
    <property type="nucleotide sequence ID" value="NZ_PNBX01000074.1"/>
</dbReference>
<sequence length="186" mass="20494">MVFRGLAWLAGMTLSGCVSVAHTEHLIAEAWRYATDPHGSKVILSGPLVENGQVDIQFFRVPRVDKKNNSWVELIYDLPNGSLADVKAISLTYKSDKPLIIKLSQKDYGRLGDKSYAHYQIKLPQTGGVISKTVSLESFSRPGWTPMWSSDKGLIKENINALYFVPDLTDKGGGSANLNITELALL</sequence>
<accession>A0A5S3V630</accession>
<evidence type="ECO:0000313" key="2">
    <source>
        <dbReference type="Proteomes" id="UP000307217"/>
    </source>
</evidence>
<organism evidence="1 2">
    <name type="scientific">Pseudoalteromonas aurantia</name>
    <dbReference type="NCBI Taxonomy" id="43654"/>
    <lineage>
        <taxon>Bacteria</taxon>
        <taxon>Pseudomonadati</taxon>
        <taxon>Pseudomonadota</taxon>
        <taxon>Gammaproteobacteria</taxon>
        <taxon>Alteromonadales</taxon>
        <taxon>Pseudoalteromonadaceae</taxon>
        <taxon>Pseudoalteromonas</taxon>
    </lineage>
</organism>
<comment type="caution">
    <text evidence="1">The sequence shown here is derived from an EMBL/GenBank/DDBJ whole genome shotgun (WGS) entry which is preliminary data.</text>
</comment>
<dbReference type="Proteomes" id="UP000307217">
    <property type="component" value="Unassembled WGS sequence"/>
</dbReference>
<evidence type="ECO:0000313" key="1">
    <source>
        <dbReference type="EMBL" id="TMO66491.1"/>
    </source>
</evidence>
<protein>
    <recommendedName>
        <fullName evidence="3">Lipoprotein</fullName>
    </recommendedName>
</protein>
<dbReference type="OrthoDB" id="6294568at2"/>
<gene>
    <name evidence="1" type="ORF">CWC19_15950</name>
</gene>
<dbReference type="PROSITE" id="PS51257">
    <property type="entry name" value="PROKAR_LIPOPROTEIN"/>
    <property type="match status" value="1"/>
</dbReference>
<dbReference type="EMBL" id="PNBX01000074">
    <property type="protein sequence ID" value="TMO66491.1"/>
    <property type="molecule type" value="Genomic_DNA"/>
</dbReference>
<reference evidence="1 2" key="1">
    <citation type="submission" date="2018-01" db="EMBL/GenBank/DDBJ databases">
        <authorList>
            <person name="Paulsen S."/>
            <person name="Gram L.K."/>
        </authorList>
    </citation>
    <scope>NUCLEOTIDE SEQUENCE [LARGE SCALE GENOMIC DNA]</scope>
    <source>
        <strain evidence="1 2">S3790</strain>
    </source>
</reference>
<evidence type="ECO:0008006" key="3">
    <source>
        <dbReference type="Google" id="ProtNLM"/>
    </source>
</evidence>
<name>A0A5S3V630_9GAMM</name>
<dbReference type="AlphaFoldDB" id="A0A5S3V630"/>